<keyword evidence="3" id="KW-1185">Reference proteome</keyword>
<dbReference type="Proteomes" id="UP001203207">
    <property type="component" value="Unassembled WGS sequence"/>
</dbReference>
<accession>A0AAE3FYL3</accession>
<sequence>MSTENTTQNFEASIEKIYQQYRHRQLANQLDEIAETIEETILQQILAEEFLETELEIDSEAKKAVSEAQELLKNGDFETLGERLADVEAKVEDQKRQISNEIHEVRISMRSRVKGIMRLNERVERVSKVKLEAIRELLSDWDWKGQVYREEEYDFETLKERAAEYGEDMRRYFEECREQIFGPYEGTPMEPIVDRLLSDDRLSLDELSDEQIVQLRESDLVDHVELTLS</sequence>
<protein>
    <submittedName>
        <fullName evidence="2">Uncharacterized protein</fullName>
    </submittedName>
</protein>
<feature type="coiled-coil region" evidence="1">
    <location>
        <begin position="77"/>
        <end position="104"/>
    </location>
</feature>
<reference evidence="2" key="1">
    <citation type="journal article" date="2022" name="Syst. Appl. Microbiol.">
        <title>Natronocalculus amylovorans gen. nov., sp. nov., and Natranaeroarchaeum aerophilus sp. nov., dominant culturable amylolytic natronoarchaea from hypersaline soda lakes in southwestern Siberia.</title>
        <authorList>
            <person name="Sorokin D.Y."/>
            <person name="Elcheninov A.G."/>
            <person name="Khizhniak T.V."/>
            <person name="Koenen M."/>
            <person name="Bale N.J."/>
            <person name="Damste J.S.S."/>
            <person name="Kublanov I.V."/>
        </authorList>
    </citation>
    <scope>NUCLEOTIDE SEQUENCE</scope>
    <source>
        <strain evidence="2">AArc-St2</strain>
    </source>
</reference>
<keyword evidence="1" id="KW-0175">Coiled coil</keyword>
<name>A0AAE3FYL3_9EURY</name>
<dbReference type="RefSeq" id="WP_250585125.1">
    <property type="nucleotide sequence ID" value="NZ_JAKRVX010000005.1"/>
</dbReference>
<organism evidence="2 3">
    <name type="scientific">Natronocalculus amylovorans</name>
    <dbReference type="NCBI Taxonomy" id="2917812"/>
    <lineage>
        <taxon>Archaea</taxon>
        <taxon>Methanobacteriati</taxon>
        <taxon>Methanobacteriota</taxon>
        <taxon>Stenosarchaea group</taxon>
        <taxon>Halobacteria</taxon>
        <taxon>Halobacteriales</taxon>
        <taxon>Haloferacaceae</taxon>
        <taxon>Natronocalculus</taxon>
    </lineage>
</organism>
<dbReference type="EMBL" id="JAKRVX010000005">
    <property type="protein sequence ID" value="MCL9817778.1"/>
    <property type="molecule type" value="Genomic_DNA"/>
</dbReference>
<proteinExistence type="predicted"/>
<evidence type="ECO:0000313" key="2">
    <source>
        <dbReference type="EMBL" id="MCL9817778.1"/>
    </source>
</evidence>
<dbReference type="AlphaFoldDB" id="A0AAE3FYL3"/>
<evidence type="ECO:0000256" key="1">
    <source>
        <dbReference type="SAM" id="Coils"/>
    </source>
</evidence>
<reference evidence="2" key="2">
    <citation type="submission" date="2022-02" db="EMBL/GenBank/DDBJ databases">
        <authorList>
            <person name="Elcheninov A.G."/>
            <person name="Sorokin D.Y."/>
            <person name="Kublanov I.V."/>
        </authorList>
    </citation>
    <scope>NUCLEOTIDE SEQUENCE</scope>
    <source>
        <strain evidence="2">AArc-St2</strain>
    </source>
</reference>
<comment type="caution">
    <text evidence="2">The sequence shown here is derived from an EMBL/GenBank/DDBJ whole genome shotgun (WGS) entry which is preliminary data.</text>
</comment>
<gene>
    <name evidence="2" type="ORF">AArcSt2_12570</name>
</gene>
<evidence type="ECO:0000313" key="3">
    <source>
        <dbReference type="Proteomes" id="UP001203207"/>
    </source>
</evidence>